<dbReference type="InterPro" id="IPR013103">
    <property type="entry name" value="RVT_2"/>
</dbReference>
<sequence>MFDELLNPPPSVDHQAAEVIALIVDVIPPVHADSTSSPSSTTVDQDAPSSSKSHSTTEIQSSVIPQDVEDDNLDMEVAHMGNDPLFGAPIPEVTSRQSSSTTSPQLIVQTNHLILHHNSKWTKDHPLNNIIGQLFRPVSTRLQLHEQALFCCYDAFLTFMEPKTYKEALTQSCWIEAMQEELNEFERILKNKARLVARGYRKEEGIDFEESFAPIARLEAIWIFLAYATHKNMVFYYMDVKTSFLNDNLREEVYVTQSEGFVDQDNPNHVYKLKKTLYGLKQAPCACPRGIFINQSKYALESLKKYGLKSCDPVDTPMVEKSKLDEDREGKVVDPSHYRCMIRTLLYLIASRPDLQFAICMCAWYRPTEKHVHAVKRIFRYLRGTVNRGLCYPKGSSIALTAFADADYAGCQDTRRSTSGSVQFLRERLISWSSKRQKSADIFSMEAE</sequence>
<evidence type="ECO:0000256" key="1">
    <source>
        <dbReference type="SAM" id="MobiDB-lite"/>
    </source>
</evidence>
<accession>A0A6L2LKT8</accession>
<dbReference type="PANTHER" id="PTHR11439:SF509">
    <property type="entry name" value="RNA-DIRECTED DNA POLYMERASE"/>
    <property type="match status" value="1"/>
</dbReference>
<dbReference type="CDD" id="cd09272">
    <property type="entry name" value="RNase_HI_RT_Ty1"/>
    <property type="match status" value="1"/>
</dbReference>
<dbReference type="InterPro" id="IPR043502">
    <property type="entry name" value="DNA/RNA_pol_sf"/>
</dbReference>
<dbReference type="AlphaFoldDB" id="A0A6L2LKT8"/>
<name>A0A6L2LKT8_TANCI</name>
<reference evidence="3" key="1">
    <citation type="journal article" date="2019" name="Sci. Rep.">
        <title>Draft genome of Tanacetum cinerariifolium, the natural source of mosquito coil.</title>
        <authorList>
            <person name="Yamashiro T."/>
            <person name="Shiraishi A."/>
            <person name="Satake H."/>
            <person name="Nakayama K."/>
        </authorList>
    </citation>
    <scope>NUCLEOTIDE SEQUENCE</scope>
</reference>
<feature type="compositionally biased region" description="Polar residues" evidence="1">
    <location>
        <begin position="43"/>
        <end position="64"/>
    </location>
</feature>
<feature type="region of interest" description="Disordered" evidence="1">
    <location>
        <begin position="32"/>
        <end position="67"/>
    </location>
</feature>
<gene>
    <name evidence="3" type="ORF">Tci_033585</name>
</gene>
<dbReference type="PANTHER" id="PTHR11439">
    <property type="entry name" value="GAG-POL-RELATED RETROTRANSPOSON"/>
    <property type="match status" value="1"/>
</dbReference>
<proteinExistence type="predicted"/>
<dbReference type="EMBL" id="BKCJ010004534">
    <property type="protein sequence ID" value="GEU61607.1"/>
    <property type="molecule type" value="Genomic_DNA"/>
</dbReference>
<dbReference type="Pfam" id="PF07727">
    <property type="entry name" value="RVT_2"/>
    <property type="match status" value="1"/>
</dbReference>
<organism evidence="3">
    <name type="scientific">Tanacetum cinerariifolium</name>
    <name type="common">Dalmatian daisy</name>
    <name type="synonym">Chrysanthemum cinerariifolium</name>
    <dbReference type="NCBI Taxonomy" id="118510"/>
    <lineage>
        <taxon>Eukaryota</taxon>
        <taxon>Viridiplantae</taxon>
        <taxon>Streptophyta</taxon>
        <taxon>Embryophyta</taxon>
        <taxon>Tracheophyta</taxon>
        <taxon>Spermatophyta</taxon>
        <taxon>Magnoliopsida</taxon>
        <taxon>eudicotyledons</taxon>
        <taxon>Gunneridae</taxon>
        <taxon>Pentapetalae</taxon>
        <taxon>asterids</taxon>
        <taxon>campanulids</taxon>
        <taxon>Asterales</taxon>
        <taxon>Asteraceae</taxon>
        <taxon>Asteroideae</taxon>
        <taxon>Anthemideae</taxon>
        <taxon>Anthemidinae</taxon>
        <taxon>Tanacetum</taxon>
    </lineage>
</organism>
<dbReference type="SUPFAM" id="SSF56672">
    <property type="entry name" value="DNA/RNA polymerases"/>
    <property type="match status" value="1"/>
</dbReference>
<evidence type="ECO:0000313" key="3">
    <source>
        <dbReference type="EMBL" id="GEU61607.1"/>
    </source>
</evidence>
<protein>
    <recommendedName>
        <fullName evidence="2">Reverse transcriptase Ty1/copia-type domain-containing protein</fullName>
    </recommendedName>
</protein>
<feature type="domain" description="Reverse transcriptase Ty1/copia-type" evidence="2">
    <location>
        <begin position="187"/>
        <end position="286"/>
    </location>
</feature>
<evidence type="ECO:0000259" key="2">
    <source>
        <dbReference type="Pfam" id="PF07727"/>
    </source>
</evidence>
<comment type="caution">
    <text evidence="3">The sequence shown here is derived from an EMBL/GenBank/DDBJ whole genome shotgun (WGS) entry which is preliminary data.</text>
</comment>